<dbReference type="OrthoDB" id="3638386at2"/>
<dbReference type="PATRIC" id="fig|749927.5.peg.1404"/>
<dbReference type="Proteomes" id="UP000000328">
    <property type="component" value="Chromosome"/>
</dbReference>
<dbReference type="KEGG" id="amd:AMED_1363"/>
<organism evidence="1 2">
    <name type="scientific">Amycolatopsis mediterranei (strain U-32)</name>
    <dbReference type="NCBI Taxonomy" id="749927"/>
    <lineage>
        <taxon>Bacteria</taxon>
        <taxon>Bacillati</taxon>
        <taxon>Actinomycetota</taxon>
        <taxon>Actinomycetes</taxon>
        <taxon>Pseudonocardiales</taxon>
        <taxon>Pseudonocardiaceae</taxon>
        <taxon>Amycolatopsis</taxon>
    </lineage>
</organism>
<dbReference type="EMBL" id="CP002000">
    <property type="protein sequence ID" value="ADJ43177.1"/>
    <property type="molecule type" value="Genomic_DNA"/>
</dbReference>
<name>A0A0H3CWZ9_AMYMU</name>
<evidence type="ECO:0000313" key="1">
    <source>
        <dbReference type="EMBL" id="ADJ43177.1"/>
    </source>
</evidence>
<dbReference type="AlphaFoldDB" id="A0A0H3CWZ9"/>
<gene>
    <name evidence="1" type="ordered locus">AMED_1363</name>
</gene>
<protein>
    <submittedName>
        <fullName evidence="1">Uncharacterized protein</fullName>
    </submittedName>
</protein>
<reference evidence="1 2" key="1">
    <citation type="journal article" date="2010" name="Cell Res.">
        <title>Complete genome sequence of the rifamycin SV-producing Amycolatopsis mediterranei U32 revealed its genetic characteristics in phylogeny and metabolism.</title>
        <authorList>
            <person name="Zhao W."/>
            <person name="Zhong Y."/>
            <person name="Yuan H."/>
            <person name="Wang J."/>
            <person name="Zheng H."/>
            <person name="Wang Y."/>
            <person name="Cen X."/>
            <person name="Xu F."/>
            <person name="Bai J."/>
            <person name="Han X."/>
            <person name="Lu G."/>
            <person name="Zhu Y."/>
            <person name="Shao Z."/>
            <person name="Yan H."/>
            <person name="Li C."/>
            <person name="Peng N."/>
            <person name="Zhang Z."/>
            <person name="Zhang Y."/>
            <person name="Lin W."/>
            <person name="Fan Y."/>
            <person name="Qin Z."/>
            <person name="Hu Y."/>
            <person name="Zhu B."/>
            <person name="Wang S."/>
            <person name="Ding X."/>
            <person name="Zhao G.P."/>
        </authorList>
    </citation>
    <scope>NUCLEOTIDE SEQUENCE [LARGE SCALE GENOMIC DNA]</scope>
    <source>
        <strain evidence="2">U-32</strain>
    </source>
</reference>
<proteinExistence type="predicted"/>
<accession>A0A0H3CWZ9</accession>
<dbReference type="HOGENOM" id="CLU_2662990_0_0_11"/>
<sequence length="75" mass="7708">MAVVCPVGVVETDRGEPVMRIRVLLVVPVLVVELVACGQPVVEVKGRAQPVPASTGAPPGDLLGDTPVAPVFVKL</sequence>
<evidence type="ECO:0000313" key="2">
    <source>
        <dbReference type="Proteomes" id="UP000000328"/>
    </source>
</evidence>